<accession>A0A091EGH6</accession>
<dbReference type="EMBL" id="KN121936">
    <property type="protein sequence ID" value="KFO34541.1"/>
    <property type="molecule type" value="Genomic_DNA"/>
</dbReference>
<feature type="region of interest" description="Disordered" evidence="1">
    <location>
        <begin position="1"/>
        <end position="25"/>
    </location>
</feature>
<proteinExistence type="predicted"/>
<feature type="compositionally biased region" description="Low complexity" evidence="1">
    <location>
        <begin position="14"/>
        <end position="25"/>
    </location>
</feature>
<dbReference type="AlphaFoldDB" id="A0A091EGH6"/>
<keyword evidence="3" id="KW-1185">Reference proteome</keyword>
<sequence length="72" mass="8197">MDDRERFRAHSFHRSSSSPSSIHSYHSQCVFCVESTRRSAQRLTAADPLMMRGETPTPRPAEESGITFERSP</sequence>
<feature type="region of interest" description="Disordered" evidence="1">
    <location>
        <begin position="43"/>
        <end position="72"/>
    </location>
</feature>
<protein>
    <submittedName>
        <fullName evidence="2">Uncharacterized protein</fullName>
    </submittedName>
</protein>
<evidence type="ECO:0000256" key="1">
    <source>
        <dbReference type="SAM" id="MobiDB-lite"/>
    </source>
</evidence>
<dbReference type="Proteomes" id="UP000028990">
    <property type="component" value="Unassembled WGS sequence"/>
</dbReference>
<reference evidence="2 3" key="1">
    <citation type="submission" date="2013-11" db="EMBL/GenBank/DDBJ databases">
        <title>The Damaraland mole rat (Fukomys damarensis) genome and evolution of African mole rats.</title>
        <authorList>
            <person name="Gladyshev V.N."/>
            <person name="Fang X."/>
        </authorList>
    </citation>
    <scope>NUCLEOTIDE SEQUENCE [LARGE SCALE GENOMIC DNA]</scope>
    <source>
        <tissue evidence="2">Liver</tissue>
    </source>
</reference>
<evidence type="ECO:0000313" key="2">
    <source>
        <dbReference type="EMBL" id="KFO34541.1"/>
    </source>
</evidence>
<gene>
    <name evidence="2" type="ORF">H920_04048</name>
</gene>
<evidence type="ECO:0000313" key="3">
    <source>
        <dbReference type="Proteomes" id="UP000028990"/>
    </source>
</evidence>
<organism evidence="2 3">
    <name type="scientific">Fukomys damarensis</name>
    <name type="common">Damaraland mole rat</name>
    <name type="synonym">Cryptomys damarensis</name>
    <dbReference type="NCBI Taxonomy" id="885580"/>
    <lineage>
        <taxon>Eukaryota</taxon>
        <taxon>Metazoa</taxon>
        <taxon>Chordata</taxon>
        <taxon>Craniata</taxon>
        <taxon>Vertebrata</taxon>
        <taxon>Euteleostomi</taxon>
        <taxon>Mammalia</taxon>
        <taxon>Eutheria</taxon>
        <taxon>Euarchontoglires</taxon>
        <taxon>Glires</taxon>
        <taxon>Rodentia</taxon>
        <taxon>Hystricomorpha</taxon>
        <taxon>Bathyergidae</taxon>
        <taxon>Fukomys</taxon>
    </lineage>
</organism>
<name>A0A091EGH6_FUKDA</name>